<comment type="similarity">
    <text evidence="1">Belongs to the glycerophosphoryl diester phosphodiesterase family.</text>
</comment>
<feature type="domain" description="GP-PDE" evidence="8">
    <location>
        <begin position="449"/>
        <end position="750"/>
    </location>
</feature>
<dbReference type="GO" id="GO:0008889">
    <property type="term" value="F:glycerophosphodiester phosphodiesterase activity"/>
    <property type="evidence" value="ECO:0007669"/>
    <property type="project" value="UniProtKB-EC"/>
</dbReference>
<keyword evidence="6" id="KW-0325">Glycoprotein</keyword>
<dbReference type="PANTHER" id="PTHR43620">
    <property type="entry name" value="GLYCEROPHOSPHORYL DIESTER PHOSPHODIESTERASE"/>
    <property type="match status" value="1"/>
</dbReference>
<evidence type="ECO:0000313" key="10">
    <source>
        <dbReference type="Proteomes" id="UP000317650"/>
    </source>
</evidence>
<keyword evidence="3" id="KW-0732">Signal</keyword>
<name>A0A4S8JNC7_MUSBA</name>
<evidence type="ECO:0000256" key="3">
    <source>
        <dbReference type="ARBA" id="ARBA00022729"/>
    </source>
</evidence>
<sequence>MNAINVGAISRSIDLDRIKGRIPGQLETKASTPSRFVTFSLFLLFPLSLQSLESELAVTGNGTEISDFLLYLCSDAMLTRRGGWELSSSASFCAALLLLHVAVVLPGVVSSQSLKNSKLTTTSPWLTLSGDTPLVIAKGGFSGLFPDSSSFSYKFSYVAGSPDTISWCDVRLTKDGNGVCLPDIVLDNCTNIKLVYPEGKMNYIVNGVPISGWFSVDYDIQNLSQVSLAQAILSRSNKFDASLFPILTVEDLVAQVKPAKLWLNIQHDIFYRQLNLDMRSYLLYLSKHDIPSYVSSPEVGFLSSIVGRFRTSKTKLIFRFLGEDTIEPSTNVTYGSLLKNLTYVKTFASGILIPKYYIWPVTSSGYLESYTSVVMDAHREGLEVFASEFANDALFSYNYSYDPLAEVLSFIDNGIFSVDGVVTDFPITASEAIGCYSHINMSNSDHGKPLIISHNGASGVYPDCTDLSYQQAVTDGADYIDCPVQVTKDGILICMSSINLMEVTTVTTSPFSSLSSVIPEIHDGPGIFTFNLTWEEIHKNLKPAISNPEIQYSIYRNPLYKNDGNFMRLGDFLAFGRDKDLSGILIRIENAAFLAEKLGYSVIDGVMRALQDSGYSNQTGQEVMILSKNSSVLIKFRQQTKYELVYMVDESISDMVNSSIMDIKQFAHMIAISKQSVYPVSQQFITGQTKLVQKLQSAGFGVYVYLFRNEFVSQPWDFLSDPTVEINMYVQGAAVDGIITEYPGTAAAYRRNTCSKLGDQAPSYMSPVPVGGLLQIMDPQALPPTLAPMPSLHAADVVEPPLPAVSPKPSSFGAGEESGLPPSQPSYGRHLVASIFLSLVMLCGSLLV</sequence>
<dbReference type="GO" id="GO:0006629">
    <property type="term" value="P:lipid metabolic process"/>
    <property type="evidence" value="ECO:0007669"/>
    <property type="project" value="InterPro"/>
</dbReference>
<dbReference type="SUPFAM" id="SSF51695">
    <property type="entry name" value="PLC-like phosphodiesterases"/>
    <property type="match status" value="2"/>
</dbReference>
<dbReference type="CDD" id="cd08604">
    <property type="entry name" value="GDPD_SHV3_repeat_2"/>
    <property type="match status" value="1"/>
</dbReference>
<evidence type="ECO:0000256" key="4">
    <source>
        <dbReference type="ARBA" id="ARBA00022798"/>
    </source>
</evidence>
<dbReference type="CDD" id="cd08603">
    <property type="entry name" value="GDPD_SHV3_repeat_1"/>
    <property type="match status" value="1"/>
</dbReference>
<organism evidence="9 10">
    <name type="scientific">Musa balbisiana</name>
    <name type="common">Banana</name>
    <dbReference type="NCBI Taxonomy" id="52838"/>
    <lineage>
        <taxon>Eukaryota</taxon>
        <taxon>Viridiplantae</taxon>
        <taxon>Streptophyta</taxon>
        <taxon>Embryophyta</taxon>
        <taxon>Tracheophyta</taxon>
        <taxon>Spermatophyta</taxon>
        <taxon>Magnoliopsida</taxon>
        <taxon>Liliopsida</taxon>
        <taxon>Zingiberales</taxon>
        <taxon>Musaceae</taxon>
        <taxon>Musa</taxon>
    </lineage>
</organism>
<dbReference type="Proteomes" id="UP000317650">
    <property type="component" value="Chromosome 1"/>
</dbReference>
<dbReference type="Gene3D" id="3.20.20.190">
    <property type="entry name" value="Phosphatidylinositol (PI) phosphodiesterase"/>
    <property type="match status" value="2"/>
</dbReference>
<keyword evidence="10" id="KW-1185">Reference proteome</keyword>
<protein>
    <recommendedName>
        <fullName evidence="2">glycerophosphodiester phosphodiesterase</fullName>
        <ecNumber evidence="2">3.1.4.46</ecNumber>
    </recommendedName>
</protein>
<evidence type="ECO:0000256" key="1">
    <source>
        <dbReference type="ARBA" id="ARBA00007277"/>
    </source>
</evidence>
<dbReference type="STRING" id="52838.A0A4S8JNC7"/>
<keyword evidence="4" id="KW-0319">Glycerol metabolism</keyword>
<accession>A0A4S8JNC7</accession>
<comment type="caution">
    <text evidence="9">The sequence shown here is derived from an EMBL/GenBank/DDBJ whole genome shotgun (WGS) entry which is preliminary data.</text>
</comment>
<dbReference type="GO" id="GO:0006071">
    <property type="term" value="P:glycerol metabolic process"/>
    <property type="evidence" value="ECO:0007669"/>
    <property type="project" value="UniProtKB-KW"/>
</dbReference>
<dbReference type="InterPro" id="IPR017946">
    <property type="entry name" value="PLC-like_Pdiesterase_TIM-brl"/>
</dbReference>
<dbReference type="FunFam" id="3.20.20.190:FF:000013">
    <property type="entry name" value="Glycerophosphodiester phosphodiesterase GDPDL3"/>
    <property type="match status" value="1"/>
</dbReference>
<gene>
    <name evidence="9" type="ORF">C4D60_Mb01t19410</name>
</gene>
<evidence type="ECO:0000256" key="7">
    <source>
        <dbReference type="ARBA" id="ARBA00047512"/>
    </source>
</evidence>
<feature type="domain" description="GP-PDE" evidence="8">
    <location>
        <begin position="133"/>
        <end position="433"/>
    </location>
</feature>
<evidence type="ECO:0000259" key="8">
    <source>
        <dbReference type="PROSITE" id="PS51704"/>
    </source>
</evidence>
<dbReference type="EC" id="3.1.4.46" evidence="2"/>
<reference evidence="9 10" key="1">
    <citation type="journal article" date="2019" name="Nat. Plants">
        <title>Genome sequencing of Musa balbisiana reveals subgenome evolution and function divergence in polyploid bananas.</title>
        <authorList>
            <person name="Yao X."/>
        </authorList>
    </citation>
    <scope>NUCLEOTIDE SEQUENCE [LARGE SCALE GENOMIC DNA]</scope>
    <source>
        <strain evidence="10">cv. DH-PKW</strain>
        <tissue evidence="9">Leaves</tissue>
    </source>
</reference>
<evidence type="ECO:0000256" key="2">
    <source>
        <dbReference type="ARBA" id="ARBA00012247"/>
    </source>
</evidence>
<evidence type="ECO:0000313" key="9">
    <source>
        <dbReference type="EMBL" id="THU63777.1"/>
    </source>
</evidence>
<comment type="catalytic activity">
    <reaction evidence="7">
        <text>a sn-glycero-3-phosphodiester + H2O = an alcohol + sn-glycerol 3-phosphate + H(+)</text>
        <dbReference type="Rhea" id="RHEA:12969"/>
        <dbReference type="ChEBI" id="CHEBI:15377"/>
        <dbReference type="ChEBI" id="CHEBI:15378"/>
        <dbReference type="ChEBI" id="CHEBI:30879"/>
        <dbReference type="ChEBI" id="CHEBI:57597"/>
        <dbReference type="ChEBI" id="CHEBI:83408"/>
        <dbReference type="EC" id="3.1.4.46"/>
    </reaction>
</comment>
<proteinExistence type="inferred from homology"/>
<dbReference type="EMBL" id="PYDT01000004">
    <property type="protein sequence ID" value="THU63777.1"/>
    <property type="molecule type" value="Genomic_DNA"/>
</dbReference>
<dbReference type="FunFam" id="3.20.20.190:FF:000011">
    <property type="entry name" value="Glycerophosphodiester phosphodiesterase GDPDL3"/>
    <property type="match status" value="1"/>
</dbReference>
<dbReference type="AlphaFoldDB" id="A0A4S8JNC7"/>
<evidence type="ECO:0000256" key="5">
    <source>
        <dbReference type="ARBA" id="ARBA00022801"/>
    </source>
</evidence>
<keyword evidence="5" id="KW-0378">Hydrolase</keyword>
<dbReference type="Pfam" id="PF03009">
    <property type="entry name" value="GDPD"/>
    <property type="match status" value="2"/>
</dbReference>
<evidence type="ECO:0000256" key="6">
    <source>
        <dbReference type="ARBA" id="ARBA00023180"/>
    </source>
</evidence>
<dbReference type="InterPro" id="IPR030395">
    <property type="entry name" value="GP_PDE_dom"/>
</dbReference>
<dbReference type="PROSITE" id="PS51704">
    <property type="entry name" value="GP_PDE"/>
    <property type="match status" value="2"/>
</dbReference>
<dbReference type="PANTHER" id="PTHR43620:SF7">
    <property type="entry name" value="GLYCEROPHOSPHODIESTER PHOSPHODIESTERASE GDPD5-RELATED"/>
    <property type="match status" value="1"/>
</dbReference>